<dbReference type="EMBL" id="JBBHLL010000045">
    <property type="protein sequence ID" value="KAK7824522.1"/>
    <property type="molecule type" value="Genomic_DNA"/>
</dbReference>
<evidence type="ECO:0000313" key="2">
    <source>
        <dbReference type="Proteomes" id="UP001488838"/>
    </source>
</evidence>
<evidence type="ECO:0000313" key="1">
    <source>
        <dbReference type="EMBL" id="KAK7824522.1"/>
    </source>
</evidence>
<proteinExistence type="predicted"/>
<keyword evidence="2" id="KW-1185">Reference proteome</keyword>
<sequence>MSLASGLESIDNAEKRGKCNVLINGAPKSPFSSQLVMKPGSTGVSGTIDDHRPGEIILNLTGRLYKCGGINS</sequence>
<comment type="caution">
    <text evidence="1">The sequence shown here is derived from an EMBL/GenBank/DDBJ whole genome shotgun (WGS) entry which is preliminary data.</text>
</comment>
<accession>A0AAW0JCA6</accession>
<dbReference type="Gene3D" id="3.30.1370.30">
    <property type="match status" value="1"/>
</dbReference>
<dbReference type="Proteomes" id="UP001488838">
    <property type="component" value="Unassembled WGS sequence"/>
</dbReference>
<protein>
    <submittedName>
        <fullName evidence="1">Uncharacterized protein</fullName>
    </submittedName>
</protein>
<name>A0AAW0JCA6_MYOGA</name>
<organism evidence="1 2">
    <name type="scientific">Myodes glareolus</name>
    <name type="common">Bank vole</name>
    <name type="synonym">Clethrionomys glareolus</name>
    <dbReference type="NCBI Taxonomy" id="447135"/>
    <lineage>
        <taxon>Eukaryota</taxon>
        <taxon>Metazoa</taxon>
        <taxon>Chordata</taxon>
        <taxon>Craniata</taxon>
        <taxon>Vertebrata</taxon>
        <taxon>Euteleostomi</taxon>
        <taxon>Mammalia</taxon>
        <taxon>Eutheria</taxon>
        <taxon>Euarchontoglires</taxon>
        <taxon>Glires</taxon>
        <taxon>Rodentia</taxon>
        <taxon>Myomorpha</taxon>
        <taxon>Muroidea</taxon>
        <taxon>Cricetidae</taxon>
        <taxon>Arvicolinae</taxon>
        <taxon>Myodes</taxon>
    </lineage>
</organism>
<reference evidence="1 2" key="1">
    <citation type="journal article" date="2023" name="bioRxiv">
        <title>Conserved and derived expression patterns and positive selection on dental genes reveal complex evolutionary context of ever-growing rodent molars.</title>
        <authorList>
            <person name="Calamari Z.T."/>
            <person name="Song A."/>
            <person name="Cohen E."/>
            <person name="Akter M."/>
            <person name="Roy R.D."/>
            <person name="Hallikas O."/>
            <person name="Christensen M.M."/>
            <person name="Li P."/>
            <person name="Marangoni P."/>
            <person name="Jernvall J."/>
            <person name="Klein O.D."/>
        </authorList>
    </citation>
    <scope>NUCLEOTIDE SEQUENCE [LARGE SCALE GENOMIC DNA]</scope>
    <source>
        <strain evidence="1">V071</strain>
    </source>
</reference>
<dbReference type="AlphaFoldDB" id="A0AAW0JCA6"/>
<gene>
    <name evidence="1" type="ORF">U0070_021443</name>
</gene>